<dbReference type="InterPro" id="IPR029060">
    <property type="entry name" value="PIN-like_dom_sf"/>
</dbReference>
<reference evidence="2 3" key="1">
    <citation type="journal article" date="2016" name="Front. Microbiol.">
        <title>Single-Cell (Meta-)Genomics of a Dimorphic Candidatus Thiomargarita nelsonii Reveals Genomic Plasticity.</title>
        <authorList>
            <person name="Flood B.E."/>
            <person name="Fliss P."/>
            <person name="Jones D.S."/>
            <person name="Dick G.J."/>
            <person name="Jain S."/>
            <person name="Kaster A.K."/>
            <person name="Winkel M."/>
            <person name="Mussmann M."/>
            <person name="Bailey J."/>
        </authorList>
    </citation>
    <scope>NUCLEOTIDE SEQUENCE [LARGE SCALE GENOMIC DNA]</scope>
    <source>
        <strain evidence="2">Hydrate Ridge</strain>
    </source>
</reference>
<dbReference type="InterPro" id="IPR002716">
    <property type="entry name" value="PIN_dom"/>
</dbReference>
<proteinExistence type="predicted"/>
<dbReference type="Proteomes" id="UP000030428">
    <property type="component" value="Unassembled WGS sequence"/>
</dbReference>
<protein>
    <recommendedName>
        <fullName evidence="1">PIN domain-containing protein</fullName>
    </recommendedName>
</protein>
<dbReference type="SUPFAM" id="SSF88723">
    <property type="entry name" value="PIN domain-like"/>
    <property type="match status" value="1"/>
</dbReference>
<dbReference type="Gene3D" id="3.40.50.1010">
    <property type="entry name" value="5'-nuclease"/>
    <property type="match status" value="1"/>
</dbReference>
<dbReference type="AlphaFoldDB" id="A0A4E0QK61"/>
<keyword evidence="3" id="KW-1185">Reference proteome</keyword>
<dbReference type="EMBL" id="JSZA02000367">
    <property type="protein sequence ID" value="TGO01953.1"/>
    <property type="molecule type" value="Genomic_DNA"/>
</dbReference>
<accession>A0A4E0QK61</accession>
<sequence>MVFLISVIFVLQYHLVKFISDLTDVEVASAIARWTRMNETTEAEALAIQQKFAEHKALGYYTYQPFSILDFKQAKDWLLERKTALRTCDALHLAYAARLDAVLVTADKKLGQAAGDFGVRYQLLIARLH</sequence>
<dbReference type="Pfam" id="PF01850">
    <property type="entry name" value="PIN"/>
    <property type="match status" value="1"/>
</dbReference>
<evidence type="ECO:0000313" key="3">
    <source>
        <dbReference type="Proteomes" id="UP000030428"/>
    </source>
</evidence>
<dbReference type="CDD" id="cd09874">
    <property type="entry name" value="PIN_MT3492-like"/>
    <property type="match status" value="1"/>
</dbReference>
<name>A0A4E0QK61_9GAMM</name>
<comment type="caution">
    <text evidence="2">The sequence shown here is derived from an EMBL/GenBank/DDBJ whole genome shotgun (WGS) entry which is preliminary data.</text>
</comment>
<feature type="domain" description="PIN" evidence="1">
    <location>
        <begin position="17"/>
        <end position="114"/>
    </location>
</feature>
<organism evidence="2 3">
    <name type="scientific">Candidatus Thiomargarita nelsonii</name>
    <dbReference type="NCBI Taxonomy" id="1003181"/>
    <lineage>
        <taxon>Bacteria</taxon>
        <taxon>Pseudomonadati</taxon>
        <taxon>Pseudomonadota</taxon>
        <taxon>Gammaproteobacteria</taxon>
        <taxon>Thiotrichales</taxon>
        <taxon>Thiotrichaceae</taxon>
        <taxon>Thiomargarita</taxon>
    </lineage>
</organism>
<evidence type="ECO:0000313" key="2">
    <source>
        <dbReference type="EMBL" id="TGO01953.1"/>
    </source>
</evidence>
<evidence type="ECO:0000259" key="1">
    <source>
        <dbReference type="Pfam" id="PF01850"/>
    </source>
</evidence>
<gene>
    <name evidence="2" type="ORF">PN36_33705</name>
</gene>